<dbReference type="AlphaFoldDB" id="A0A1U7CKU9"/>
<protein>
    <submittedName>
        <fullName evidence="7">Macrolide export protein MacA</fullName>
    </submittedName>
</protein>
<comment type="subcellular location">
    <subcellularLocation>
        <location evidence="1">Cell envelope</location>
    </subcellularLocation>
</comment>
<dbReference type="EMBL" id="CP019082">
    <property type="protein sequence ID" value="APW59537.1"/>
    <property type="molecule type" value="Genomic_DNA"/>
</dbReference>
<feature type="region of interest" description="Disordered" evidence="4">
    <location>
        <begin position="468"/>
        <end position="501"/>
    </location>
</feature>
<feature type="domain" description="YknX-like C-terminal permuted SH3-like" evidence="5">
    <location>
        <begin position="404"/>
        <end position="460"/>
    </location>
</feature>
<dbReference type="Pfam" id="PF26002">
    <property type="entry name" value="Beta-barrel_AprE"/>
    <property type="match status" value="1"/>
</dbReference>
<dbReference type="GO" id="GO:0030313">
    <property type="term" value="C:cell envelope"/>
    <property type="evidence" value="ECO:0007669"/>
    <property type="project" value="UniProtKB-SubCell"/>
</dbReference>
<dbReference type="KEGG" id="pbor:BSF38_00961"/>
<evidence type="ECO:0000259" key="6">
    <source>
        <dbReference type="Pfam" id="PF26002"/>
    </source>
</evidence>
<gene>
    <name evidence="7" type="primary">macA_2</name>
    <name evidence="7" type="ORF">BSF38_00961</name>
</gene>
<accession>A0A1U7CKU9</accession>
<evidence type="ECO:0000313" key="7">
    <source>
        <dbReference type="EMBL" id="APW59537.1"/>
    </source>
</evidence>
<reference evidence="8" key="1">
    <citation type="submission" date="2016-12" db="EMBL/GenBank/DDBJ databases">
        <title>Comparative genomics of four Isosphaeraceae planctomycetes: a common pool of plasmids and glycoside hydrolase genes.</title>
        <authorList>
            <person name="Ivanova A."/>
        </authorList>
    </citation>
    <scope>NUCLEOTIDE SEQUENCE [LARGE SCALE GENOMIC DNA]</scope>
    <source>
        <strain evidence="8">PX4</strain>
    </source>
</reference>
<comment type="similarity">
    <text evidence="2">Belongs to the membrane fusion protein (MFP) (TC 8.A.1) family.</text>
</comment>
<dbReference type="NCBIfam" id="TIGR01730">
    <property type="entry name" value="RND_mfp"/>
    <property type="match status" value="1"/>
</dbReference>
<dbReference type="Pfam" id="PF25989">
    <property type="entry name" value="YknX_C"/>
    <property type="match status" value="1"/>
</dbReference>
<dbReference type="InterPro" id="IPR058982">
    <property type="entry name" value="Beta-barrel_AprE"/>
</dbReference>
<dbReference type="STRING" id="1387353.BSF38_00961"/>
<dbReference type="InterPro" id="IPR058637">
    <property type="entry name" value="YknX-like_C"/>
</dbReference>
<keyword evidence="3" id="KW-0175">Coiled coil</keyword>
<proteinExistence type="inferred from homology"/>
<dbReference type="RefSeq" id="WP_076343704.1">
    <property type="nucleotide sequence ID" value="NZ_CP019082.1"/>
</dbReference>
<dbReference type="Gene3D" id="2.40.420.20">
    <property type="match status" value="1"/>
</dbReference>
<dbReference type="InterPro" id="IPR050465">
    <property type="entry name" value="UPF0194_transport"/>
</dbReference>
<keyword evidence="8" id="KW-1185">Reference proteome</keyword>
<evidence type="ECO:0000256" key="2">
    <source>
        <dbReference type="ARBA" id="ARBA00009477"/>
    </source>
</evidence>
<dbReference type="GO" id="GO:0016020">
    <property type="term" value="C:membrane"/>
    <property type="evidence" value="ECO:0007669"/>
    <property type="project" value="InterPro"/>
</dbReference>
<evidence type="ECO:0000259" key="5">
    <source>
        <dbReference type="Pfam" id="PF25989"/>
    </source>
</evidence>
<name>A0A1U7CKU9_9BACT</name>
<dbReference type="PANTHER" id="PTHR32347:SF23">
    <property type="entry name" value="BLL5650 PROTEIN"/>
    <property type="match status" value="1"/>
</dbReference>
<evidence type="ECO:0000256" key="3">
    <source>
        <dbReference type="ARBA" id="ARBA00023054"/>
    </source>
</evidence>
<feature type="domain" description="AprE-like beta-barrel" evidence="6">
    <location>
        <begin position="320"/>
        <end position="396"/>
    </location>
</feature>
<evidence type="ECO:0000256" key="4">
    <source>
        <dbReference type="SAM" id="MobiDB-lite"/>
    </source>
</evidence>
<organism evidence="7 8">
    <name type="scientific">Paludisphaera borealis</name>
    <dbReference type="NCBI Taxonomy" id="1387353"/>
    <lineage>
        <taxon>Bacteria</taxon>
        <taxon>Pseudomonadati</taxon>
        <taxon>Planctomycetota</taxon>
        <taxon>Planctomycetia</taxon>
        <taxon>Isosphaerales</taxon>
        <taxon>Isosphaeraceae</taxon>
        <taxon>Paludisphaera</taxon>
    </lineage>
</organism>
<sequence length="501" mass="55402">MRALKKLRSSLLMIAILVAVGASIKIASSSPNGWPWESSRPLVEKYKFAPVSRTVLEGSLTAGGRLESSKRTVIECELENITIGIKGQRLAAGGASTLLSVVPDGSVVERGTVLAQIDSSDYEELLRQQRITVERSRADRYQAQLDLEVAKLAISEYREGVMKETLKDYERAIALAQSDEMRCKDRLDWAIRMKAKGYVPQNQVASEKQSYAQALFAVAQETSGRRLFERYTAPKNLRVLDGQVLAGTAVLNYQDSRLQRNLERLAKLEKQVELCTIRAPHDGFVIYANDARRGITIEAGMAVRQKQDLFYLPDLKDMEVVAQLHESIVDQVRKGMKATVRLEGAPAARLSGRVTSISPIPVFDYRSDVRYFDAIVKLDSMSRVDLKPGMTAQVDLYLTPKPNVLTVPIEAVTQEEGQDFCYVAREDRLERRKIELGQATHDLLEIADGLEEGEQVVLNPVLAEVDADVPDDSDLSTKPAAPPAGGAEGNREPVNAVAVLH</sequence>
<dbReference type="Proteomes" id="UP000186309">
    <property type="component" value="Chromosome"/>
</dbReference>
<dbReference type="GO" id="GO:0022857">
    <property type="term" value="F:transmembrane transporter activity"/>
    <property type="evidence" value="ECO:0007669"/>
    <property type="project" value="InterPro"/>
</dbReference>
<dbReference type="InterPro" id="IPR006143">
    <property type="entry name" value="RND_pump_MFP"/>
</dbReference>
<dbReference type="PANTHER" id="PTHR32347">
    <property type="entry name" value="EFFLUX SYSTEM COMPONENT YKNX-RELATED"/>
    <property type="match status" value="1"/>
</dbReference>
<dbReference type="Gene3D" id="2.40.30.170">
    <property type="match status" value="1"/>
</dbReference>
<evidence type="ECO:0000313" key="8">
    <source>
        <dbReference type="Proteomes" id="UP000186309"/>
    </source>
</evidence>
<evidence type="ECO:0000256" key="1">
    <source>
        <dbReference type="ARBA" id="ARBA00004196"/>
    </source>
</evidence>
<dbReference type="OrthoDB" id="259669at2"/>